<evidence type="ECO:0000259" key="3">
    <source>
        <dbReference type="PROSITE" id="PS51029"/>
    </source>
</evidence>
<name>A0AAN7P0R2_9COLE</name>
<dbReference type="SMART" id="SM00595">
    <property type="entry name" value="MADF"/>
    <property type="match status" value="1"/>
</dbReference>
<feature type="compositionally biased region" description="Polar residues" evidence="2">
    <location>
        <begin position="146"/>
        <end position="157"/>
    </location>
</feature>
<feature type="coiled-coil region" evidence="1">
    <location>
        <begin position="46"/>
        <end position="73"/>
    </location>
</feature>
<dbReference type="AlphaFoldDB" id="A0AAN7P0R2"/>
<feature type="domain" description="MADF" evidence="3">
    <location>
        <begin position="6"/>
        <end position="97"/>
    </location>
</feature>
<reference evidence="5" key="1">
    <citation type="submission" date="2023-01" db="EMBL/GenBank/DDBJ databases">
        <title>Key to firefly adult light organ development and bioluminescence: homeobox transcription factors regulate luciferase expression and transportation to peroxisome.</title>
        <authorList>
            <person name="Fu X."/>
        </authorList>
    </citation>
    <scope>NUCLEOTIDE SEQUENCE [LARGE SCALE GENOMIC DNA]</scope>
</reference>
<feature type="compositionally biased region" description="Basic and acidic residues" evidence="2">
    <location>
        <begin position="158"/>
        <end position="169"/>
    </location>
</feature>
<dbReference type="Proteomes" id="UP001353858">
    <property type="component" value="Unassembled WGS sequence"/>
</dbReference>
<dbReference type="PANTHER" id="PTHR12243">
    <property type="entry name" value="MADF DOMAIN TRANSCRIPTION FACTOR"/>
    <property type="match status" value="1"/>
</dbReference>
<comment type="caution">
    <text evidence="4">The sequence shown here is derived from an EMBL/GenBank/DDBJ whole genome shotgun (WGS) entry which is preliminary data.</text>
</comment>
<accession>A0AAN7P0R2</accession>
<dbReference type="GO" id="GO:0005667">
    <property type="term" value="C:transcription regulator complex"/>
    <property type="evidence" value="ECO:0007669"/>
    <property type="project" value="TreeGrafter"/>
</dbReference>
<dbReference type="EMBL" id="JARPUR010000007">
    <property type="protein sequence ID" value="KAK4872513.1"/>
    <property type="molecule type" value="Genomic_DNA"/>
</dbReference>
<gene>
    <name evidence="4" type="ORF">RN001_014542</name>
</gene>
<protein>
    <recommendedName>
        <fullName evidence="3">MADF domain-containing protein</fullName>
    </recommendedName>
</protein>
<evidence type="ECO:0000256" key="1">
    <source>
        <dbReference type="SAM" id="Coils"/>
    </source>
</evidence>
<keyword evidence="5" id="KW-1185">Reference proteome</keyword>
<dbReference type="GO" id="GO:0005634">
    <property type="term" value="C:nucleus"/>
    <property type="evidence" value="ECO:0007669"/>
    <property type="project" value="TreeGrafter"/>
</dbReference>
<evidence type="ECO:0000313" key="5">
    <source>
        <dbReference type="Proteomes" id="UP001353858"/>
    </source>
</evidence>
<dbReference type="InterPro" id="IPR006578">
    <property type="entry name" value="MADF-dom"/>
</dbReference>
<dbReference type="PANTHER" id="PTHR12243:SF63">
    <property type="entry name" value="LD26477P"/>
    <property type="match status" value="1"/>
</dbReference>
<keyword evidence="1" id="KW-0175">Coiled coil</keyword>
<proteinExistence type="predicted"/>
<feature type="region of interest" description="Disordered" evidence="2">
    <location>
        <begin position="142"/>
        <end position="169"/>
    </location>
</feature>
<evidence type="ECO:0000313" key="4">
    <source>
        <dbReference type="EMBL" id="KAK4872513.1"/>
    </source>
</evidence>
<dbReference type="PROSITE" id="PS51029">
    <property type="entry name" value="MADF"/>
    <property type="match status" value="1"/>
</dbReference>
<evidence type="ECO:0000256" key="2">
    <source>
        <dbReference type="SAM" id="MobiDB-lite"/>
    </source>
</evidence>
<organism evidence="4 5">
    <name type="scientific">Aquatica leii</name>
    <dbReference type="NCBI Taxonomy" id="1421715"/>
    <lineage>
        <taxon>Eukaryota</taxon>
        <taxon>Metazoa</taxon>
        <taxon>Ecdysozoa</taxon>
        <taxon>Arthropoda</taxon>
        <taxon>Hexapoda</taxon>
        <taxon>Insecta</taxon>
        <taxon>Pterygota</taxon>
        <taxon>Neoptera</taxon>
        <taxon>Endopterygota</taxon>
        <taxon>Coleoptera</taxon>
        <taxon>Polyphaga</taxon>
        <taxon>Elateriformia</taxon>
        <taxon>Elateroidea</taxon>
        <taxon>Lampyridae</taxon>
        <taxon>Luciolinae</taxon>
        <taxon>Aquatica</taxon>
    </lineage>
</organism>
<dbReference type="GO" id="GO:0006357">
    <property type="term" value="P:regulation of transcription by RNA polymerase II"/>
    <property type="evidence" value="ECO:0007669"/>
    <property type="project" value="TreeGrafter"/>
</dbReference>
<dbReference type="InterPro" id="IPR039353">
    <property type="entry name" value="TF_Adf1"/>
</dbReference>
<sequence>MEIDRLIVDLLPSYSIIWDRTRKDFRDNNKKENAFKALAREINVTVETVMSRYKAIREKYQKEKQKMDTLSKSGSGTTEINGWELYDSLTFLDVVMFPRKRTTNLLISKDGKLNNDNEQLQMHDIEGRLDKTHSEITDVIMLSPGTPETTSLPSNSSGHDENKNKKRKLSLDEDLHGLVLSLKETATSLNNNKSIAEPSKYDWLGKYIASSLNAMEPRQAEEKSREVLAALLNN</sequence>
<dbReference type="Pfam" id="PF10545">
    <property type="entry name" value="MADF_DNA_bdg"/>
    <property type="match status" value="1"/>
</dbReference>